<protein>
    <recommendedName>
        <fullName evidence="4 9">Dihydropteroate synthase</fullName>
        <shortName evidence="9">DHPS</shortName>
        <ecNumber evidence="4 9">2.5.1.15</ecNumber>
    </recommendedName>
    <alternativeName>
        <fullName evidence="9">Dihydropteroate pyrophosphorylase</fullName>
    </alternativeName>
</protein>
<dbReference type="InterPro" id="IPR045031">
    <property type="entry name" value="DHP_synth-like"/>
</dbReference>
<dbReference type="CDD" id="cd00739">
    <property type="entry name" value="DHPS"/>
    <property type="match status" value="1"/>
</dbReference>
<dbReference type="GO" id="GO:0046654">
    <property type="term" value="P:tetrahydrofolate biosynthetic process"/>
    <property type="evidence" value="ECO:0007669"/>
    <property type="project" value="UniProtKB-UniPathway"/>
</dbReference>
<evidence type="ECO:0000259" key="10">
    <source>
        <dbReference type="PROSITE" id="PS50972"/>
    </source>
</evidence>
<reference evidence="12" key="1">
    <citation type="submission" date="2011-07" db="EMBL/GenBank/DDBJ databases">
        <title>The complete genome of Cyclobacterium marinum DSM 745.</title>
        <authorList>
            <person name="Lucas S."/>
            <person name="Han J."/>
            <person name="Lapidus A."/>
            <person name="Bruce D."/>
            <person name="Goodwin L."/>
            <person name="Pitluck S."/>
            <person name="Peters L."/>
            <person name="Kyrpides N."/>
            <person name="Mavromatis K."/>
            <person name="Ivanova N."/>
            <person name="Ovchinnikova G."/>
            <person name="Chertkov O."/>
            <person name="Detter J.C."/>
            <person name="Tapia R."/>
            <person name="Han C."/>
            <person name="Land M."/>
            <person name="Hauser L."/>
            <person name="Markowitz V."/>
            <person name="Cheng J.-F."/>
            <person name="Hugenholtz P."/>
            <person name="Woyke T."/>
            <person name="Wu D."/>
            <person name="Tindall B."/>
            <person name="Schuetze A."/>
            <person name="Brambilla E."/>
            <person name="Klenk H.-P."/>
            <person name="Eisen J.A."/>
        </authorList>
    </citation>
    <scope>NUCLEOTIDE SEQUENCE [LARGE SCALE GENOMIC DNA]</scope>
    <source>
        <strain evidence="12">ATCC 25205 / DSM 745 / LMG 13164 / NCIMB 1802</strain>
    </source>
</reference>
<feature type="domain" description="Pterin-binding" evidence="10">
    <location>
        <begin position="34"/>
        <end position="287"/>
    </location>
</feature>
<dbReference type="InterPro" id="IPR006390">
    <property type="entry name" value="DHP_synth_dom"/>
</dbReference>
<dbReference type="RefSeq" id="WP_014020558.1">
    <property type="nucleotide sequence ID" value="NC_015914.1"/>
</dbReference>
<dbReference type="OrthoDB" id="9811744at2"/>
<evidence type="ECO:0000313" key="11">
    <source>
        <dbReference type="EMBL" id="AEL26265.1"/>
    </source>
</evidence>
<comment type="catalytic activity">
    <reaction evidence="1">
        <text>(7,8-dihydropterin-6-yl)methyl diphosphate + 4-aminobenzoate = 7,8-dihydropteroate + diphosphate</text>
        <dbReference type="Rhea" id="RHEA:19949"/>
        <dbReference type="ChEBI" id="CHEBI:17836"/>
        <dbReference type="ChEBI" id="CHEBI:17839"/>
        <dbReference type="ChEBI" id="CHEBI:33019"/>
        <dbReference type="ChEBI" id="CHEBI:72950"/>
        <dbReference type="EC" id="2.5.1.15"/>
    </reaction>
</comment>
<dbReference type="Gene3D" id="3.20.20.20">
    <property type="entry name" value="Dihydropteroate synthase-like"/>
    <property type="match status" value="1"/>
</dbReference>
<dbReference type="PROSITE" id="PS50972">
    <property type="entry name" value="PTERIN_BINDING"/>
    <property type="match status" value="1"/>
</dbReference>
<evidence type="ECO:0000256" key="4">
    <source>
        <dbReference type="ARBA" id="ARBA00012458"/>
    </source>
</evidence>
<comment type="function">
    <text evidence="9">Catalyzes the condensation of para-aminobenzoate (pABA) with 6-hydroxymethyl-7,8-dihydropterin diphosphate (DHPt-PP) to form 7,8-dihydropteroate (H2Pte), the immediate precursor of folate derivatives.</text>
</comment>
<evidence type="ECO:0000256" key="7">
    <source>
        <dbReference type="ARBA" id="ARBA00022842"/>
    </source>
</evidence>
<comment type="similarity">
    <text evidence="9">Belongs to the DHPS family.</text>
</comment>
<dbReference type="EMBL" id="CP002955">
    <property type="protein sequence ID" value="AEL26265.1"/>
    <property type="molecule type" value="Genomic_DNA"/>
</dbReference>
<sequence length="294" mass="33048">MLENSHSIYKFEDTLFPPKITLQIKGKLFTLDKPWIMGIINSTPDSFYDKSRTTGESREVLVKATKMVNEGADILDIGGYSSRPGAAMVTEKEELNRVIHVIKNIKDRFPDILISIDTFRSKVAKEAVNAGADMVNDISGGGLDPKMFETVGSLGIPYICMHMLGDPQTMQNFSEYVDIEKEIGYFFSEKIEKCYKAGIKDVILDIGLGFSKTLEQNYRLLKHFSYFNTLKLPLLIGASRKSMIYKLLNNSPEEALNGTTAIHMAALINGAKIIRVHDVKEANETLKIYKQIYT</sequence>
<dbReference type="KEGG" id="cmr:Cycma_2526"/>
<keyword evidence="5 9" id="KW-0808">Transferase</keyword>
<keyword evidence="6 9" id="KW-0479">Metal-binding</keyword>
<dbReference type="InterPro" id="IPR011005">
    <property type="entry name" value="Dihydropteroate_synth-like_sf"/>
</dbReference>
<evidence type="ECO:0000313" key="12">
    <source>
        <dbReference type="Proteomes" id="UP000001635"/>
    </source>
</evidence>
<organism evidence="11 12">
    <name type="scientific">Cyclobacterium marinum (strain ATCC 25205 / DSM 745 / LMG 13164 / NCIMB 1802)</name>
    <name type="common">Flectobacillus marinus</name>
    <dbReference type="NCBI Taxonomy" id="880070"/>
    <lineage>
        <taxon>Bacteria</taxon>
        <taxon>Pseudomonadati</taxon>
        <taxon>Bacteroidota</taxon>
        <taxon>Cytophagia</taxon>
        <taxon>Cytophagales</taxon>
        <taxon>Cyclobacteriaceae</taxon>
        <taxon>Cyclobacterium</taxon>
    </lineage>
</organism>
<dbReference type="PROSITE" id="PS00792">
    <property type="entry name" value="DHPS_1"/>
    <property type="match status" value="1"/>
</dbReference>
<dbReference type="GO" id="GO:0004156">
    <property type="term" value="F:dihydropteroate synthase activity"/>
    <property type="evidence" value="ECO:0007669"/>
    <property type="project" value="UniProtKB-EC"/>
</dbReference>
<evidence type="ECO:0000256" key="9">
    <source>
        <dbReference type="RuleBase" id="RU361205"/>
    </source>
</evidence>
<dbReference type="Proteomes" id="UP000001635">
    <property type="component" value="Chromosome"/>
</dbReference>
<proteinExistence type="inferred from homology"/>
<dbReference type="PANTHER" id="PTHR20941:SF1">
    <property type="entry name" value="FOLIC ACID SYNTHESIS PROTEIN FOL1"/>
    <property type="match status" value="1"/>
</dbReference>
<dbReference type="STRING" id="880070.Cycma_2526"/>
<evidence type="ECO:0000256" key="3">
    <source>
        <dbReference type="ARBA" id="ARBA00004763"/>
    </source>
</evidence>
<dbReference type="GO" id="GO:0046656">
    <property type="term" value="P:folic acid biosynthetic process"/>
    <property type="evidence" value="ECO:0007669"/>
    <property type="project" value="UniProtKB-KW"/>
</dbReference>
<dbReference type="PROSITE" id="PS00793">
    <property type="entry name" value="DHPS_2"/>
    <property type="match status" value="1"/>
</dbReference>
<accession>G0IW45</accession>
<dbReference type="NCBIfam" id="TIGR01496">
    <property type="entry name" value="DHPS"/>
    <property type="match status" value="1"/>
</dbReference>
<gene>
    <name evidence="11" type="ordered locus">Cycma_2526</name>
</gene>
<dbReference type="GO" id="GO:0005829">
    <property type="term" value="C:cytosol"/>
    <property type="evidence" value="ECO:0007669"/>
    <property type="project" value="TreeGrafter"/>
</dbReference>
<dbReference type="EC" id="2.5.1.15" evidence="4 9"/>
<dbReference type="HOGENOM" id="CLU_008023_0_2_10"/>
<dbReference type="AlphaFoldDB" id="G0IW45"/>
<keyword evidence="7 9" id="KW-0460">Magnesium</keyword>
<dbReference type="UniPathway" id="UPA00077">
    <property type="reaction ID" value="UER00156"/>
</dbReference>
<dbReference type="SUPFAM" id="SSF51717">
    <property type="entry name" value="Dihydropteroate synthetase-like"/>
    <property type="match status" value="1"/>
</dbReference>
<keyword evidence="12" id="KW-1185">Reference proteome</keyword>
<dbReference type="Pfam" id="PF00809">
    <property type="entry name" value="Pterin_bind"/>
    <property type="match status" value="1"/>
</dbReference>
<evidence type="ECO:0000256" key="8">
    <source>
        <dbReference type="ARBA" id="ARBA00022909"/>
    </source>
</evidence>
<comment type="cofactor">
    <cofactor evidence="2 9">
        <name>Mg(2+)</name>
        <dbReference type="ChEBI" id="CHEBI:18420"/>
    </cofactor>
</comment>
<dbReference type="InterPro" id="IPR000489">
    <property type="entry name" value="Pterin-binding_dom"/>
</dbReference>
<keyword evidence="8 9" id="KW-0289">Folate biosynthesis</keyword>
<dbReference type="PANTHER" id="PTHR20941">
    <property type="entry name" value="FOLATE SYNTHESIS PROTEINS"/>
    <property type="match status" value="1"/>
</dbReference>
<evidence type="ECO:0000256" key="5">
    <source>
        <dbReference type="ARBA" id="ARBA00022679"/>
    </source>
</evidence>
<comment type="pathway">
    <text evidence="3 9">Cofactor biosynthesis; tetrahydrofolate biosynthesis; 7,8-dihydrofolate from 2-amino-4-hydroxy-6-hydroxymethyl-7,8-dihydropteridine diphosphate and 4-aminobenzoate: step 1/2.</text>
</comment>
<dbReference type="eggNOG" id="COG0294">
    <property type="taxonomic scope" value="Bacteria"/>
</dbReference>
<evidence type="ECO:0000256" key="6">
    <source>
        <dbReference type="ARBA" id="ARBA00022723"/>
    </source>
</evidence>
<name>G0IW45_CYCMS</name>
<dbReference type="GO" id="GO:0046872">
    <property type="term" value="F:metal ion binding"/>
    <property type="evidence" value="ECO:0007669"/>
    <property type="project" value="UniProtKB-KW"/>
</dbReference>
<evidence type="ECO:0000256" key="1">
    <source>
        <dbReference type="ARBA" id="ARBA00000012"/>
    </source>
</evidence>
<evidence type="ECO:0000256" key="2">
    <source>
        <dbReference type="ARBA" id="ARBA00001946"/>
    </source>
</evidence>